<dbReference type="STRING" id="1122192.SAMN02745673_01950"/>
<evidence type="ECO:0000256" key="2">
    <source>
        <dbReference type="ARBA" id="ARBA00022679"/>
    </source>
</evidence>
<evidence type="ECO:0000256" key="7">
    <source>
        <dbReference type="PIRNR" id="PIRNR000706"/>
    </source>
</evidence>
<organism evidence="11 12">
    <name type="scientific">Marinactinospora thermotolerans DSM 45154</name>
    <dbReference type="NCBI Taxonomy" id="1122192"/>
    <lineage>
        <taxon>Bacteria</taxon>
        <taxon>Bacillati</taxon>
        <taxon>Actinomycetota</taxon>
        <taxon>Actinomycetes</taxon>
        <taxon>Streptosporangiales</taxon>
        <taxon>Nocardiopsidaceae</taxon>
        <taxon>Marinactinospora</taxon>
    </lineage>
</organism>
<dbReference type="Pfam" id="PF01636">
    <property type="entry name" value="APH"/>
    <property type="match status" value="1"/>
</dbReference>
<evidence type="ECO:0000256" key="8">
    <source>
        <dbReference type="PIRSR" id="PIRSR000706-1"/>
    </source>
</evidence>
<dbReference type="OrthoDB" id="3806873at2"/>
<dbReference type="GO" id="GO:0046677">
    <property type="term" value="P:response to antibiotic"/>
    <property type="evidence" value="ECO:0007669"/>
    <property type="project" value="UniProtKB-KW"/>
</dbReference>
<evidence type="ECO:0000259" key="10">
    <source>
        <dbReference type="Pfam" id="PF01636"/>
    </source>
</evidence>
<evidence type="ECO:0000256" key="9">
    <source>
        <dbReference type="PIRSR" id="PIRSR000706-2"/>
    </source>
</evidence>
<dbReference type="GO" id="GO:0005524">
    <property type="term" value="F:ATP binding"/>
    <property type="evidence" value="ECO:0007669"/>
    <property type="project" value="UniProtKB-KW"/>
</dbReference>
<comment type="similarity">
    <text evidence="1 7">Belongs to the aminoglycoside phosphotransferase family.</text>
</comment>
<dbReference type="NCBIfam" id="NF033068">
    <property type="entry name" value="APH_3p"/>
    <property type="match status" value="1"/>
</dbReference>
<dbReference type="CDD" id="cd05150">
    <property type="entry name" value="APH"/>
    <property type="match status" value="1"/>
</dbReference>
<dbReference type="Gene3D" id="3.90.1200.10">
    <property type="match status" value="1"/>
</dbReference>
<accession>A0A1T4PRE7</accession>
<evidence type="ECO:0000256" key="4">
    <source>
        <dbReference type="ARBA" id="ARBA00022777"/>
    </source>
</evidence>
<feature type="binding site" evidence="9">
    <location>
        <position position="207"/>
    </location>
    <ligand>
        <name>Mg(2+)</name>
        <dbReference type="ChEBI" id="CHEBI:18420"/>
    </ligand>
</feature>
<dbReference type="GO" id="GO:0046872">
    <property type="term" value="F:metal ion binding"/>
    <property type="evidence" value="ECO:0007669"/>
    <property type="project" value="UniProtKB-KW"/>
</dbReference>
<evidence type="ECO:0000256" key="6">
    <source>
        <dbReference type="ARBA" id="ARBA00023251"/>
    </source>
</evidence>
<dbReference type="EMBL" id="FUWS01000004">
    <property type="protein sequence ID" value="SJZ93806.1"/>
    <property type="molecule type" value="Genomic_DNA"/>
</dbReference>
<feature type="active site" description="Proton acceptor" evidence="8">
    <location>
        <position position="202"/>
    </location>
</feature>
<keyword evidence="5 7" id="KW-0067">ATP-binding</keyword>
<keyword evidence="9" id="KW-0479">Metal-binding</keyword>
<keyword evidence="6 7" id="KW-0046">Antibiotic resistance</keyword>
<evidence type="ECO:0000256" key="1">
    <source>
        <dbReference type="ARBA" id="ARBA00006219"/>
    </source>
</evidence>
<keyword evidence="9" id="KW-0460">Magnesium</keyword>
<keyword evidence="3 7" id="KW-0547">Nucleotide-binding</keyword>
<dbReference type="InterPro" id="IPR002575">
    <property type="entry name" value="Aminoglycoside_PTrfase"/>
</dbReference>
<sequence>MPPPRPAEGDPGASLDLVFSSAPATLPAPLRRRYRRHEWRRVRTGASGAGVWRLSGRTSLYVKLADRDELTAEADRCAWLGRAGIGAPEVVDLDDDGERAWLVTTEVPGRPLSGEWPAHHRAPIVAALARFTRHLHDLPVADCPFDRRLSITLPLARQRVEAGLVDAADFDAERRGRTAGELLPLLEEGAPEGEDAVICHGDLTLDNVLVDPVTLDWSGVVDVGRLGVADRHQDLALACRELAADAAGRFGPPFVRAFLEHYGSHLVDPDRLDYYRLLDEFF</sequence>
<dbReference type="InterPro" id="IPR051678">
    <property type="entry name" value="AGP_Transferase"/>
</dbReference>
<evidence type="ECO:0000313" key="12">
    <source>
        <dbReference type="Proteomes" id="UP000190637"/>
    </source>
</evidence>
<evidence type="ECO:0000256" key="5">
    <source>
        <dbReference type="ARBA" id="ARBA00022840"/>
    </source>
</evidence>
<evidence type="ECO:0000256" key="3">
    <source>
        <dbReference type="ARBA" id="ARBA00022741"/>
    </source>
</evidence>
<feature type="domain" description="Aminoglycoside phosphotransferase" evidence="10">
    <location>
        <begin position="39"/>
        <end position="273"/>
    </location>
</feature>
<keyword evidence="12" id="KW-1185">Reference proteome</keyword>
<evidence type="ECO:0000313" key="11">
    <source>
        <dbReference type="EMBL" id="SJZ93806.1"/>
    </source>
</evidence>
<dbReference type="GO" id="GO:0016773">
    <property type="term" value="F:phosphotransferase activity, alcohol group as acceptor"/>
    <property type="evidence" value="ECO:0007669"/>
    <property type="project" value="InterPro"/>
</dbReference>
<dbReference type="GO" id="GO:0016301">
    <property type="term" value="F:kinase activity"/>
    <property type="evidence" value="ECO:0007669"/>
    <property type="project" value="UniProtKB-KW"/>
</dbReference>
<dbReference type="PANTHER" id="PTHR21310:SF41">
    <property type="entry name" value="3'-PHOSPHOTRANSFERASE, PUTATIVE-RELATED"/>
    <property type="match status" value="1"/>
</dbReference>
<feature type="binding site" evidence="9">
    <location>
        <position position="222"/>
    </location>
    <ligand>
        <name>Mg(2+)</name>
        <dbReference type="ChEBI" id="CHEBI:18420"/>
    </ligand>
</feature>
<protein>
    <submittedName>
        <fullName evidence="11">Kanamycin kinase</fullName>
    </submittedName>
</protein>
<name>A0A1T4PRE7_9ACTN</name>
<gene>
    <name evidence="11" type="ORF">SAMN02745673_01950</name>
</gene>
<dbReference type="Gene3D" id="3.30.200.20">
    <property type="entry name" value="Phosphorylase Kinase, domain 1"/>
    <property type="match status" value="1"/>
</dbReference>
<proteinExistence type="inferred from homology"/>
<dbReference type="InterPro" id="IPR024165">
    <property type="entry name" value="Kan/Strep_kinase"/>
</dbReference>
<dbReference type="PANTHER" id="PTHR21310">
    <property type="entry name" value="AMINOGLYCOSIDE PHOSPHOTRANSFERASE-RELATED-RELATED"/>
    <property type="match status" value="1"/>
</dbReference>
<dbReference type="Proteomes" id="UP000190637">
    <property type="component" value="Unassembled WGS sequence"/>
</dbReference>
<reference evidence="11 12" key="1">
    <citation type="submission" date="2017-02" db="EMBL/GenBank/DDBJ databases">
        <authorList>
            <person name="Peterson S.W."/>
        </authorList>
    </citation>
    <scope>NUCLEOTIDE SEQUENCE [LARGE SCALE GENOMIC DNA]</scope>
    <source>
        <strain evidence="11 12">DSM 45154</strain>
    </source>
</reference>
<dbReference type="PIRSF" id="PIRSF000706">
    <property type="entry name" value="Kanamycin_kin"/>
    <property type="match status" value="1"/>
</dbReference>
<dbReference type="SUPFAM" id="SSF56112">
    <property type="entry name" value="Protein kinase-like (PK-like)"/>
    <property type="match status" value="1"/>
</dbReference>
<keyword evidence="2 7" id="KW-0808">Transferase</keyword>
<keyword evidence="4 7" id="KW-0418">Kinase</keyword>
<dbReference type="InterPro" id="IPR011009">
    <property type="entry name" value="Kinase-like_dom_sf"/>
</dbReference>
<dbReference type="AlphaFoldDB" id="A0A1T4PRE7"/>